<dbReference type="PANTHER" id="PTHR43673:SF2">
    <property type="entry name" value="NITROREDUCTASE"/>
    <property type="match status" value="1"/>
</dbReference>
<evidence type="ECO:0000256" key="3">
    <source>
        <dbReference type="ARBA" id="ARBA00022630"/>
    </source>
</evidence>
<dbReference type="GO" id="GO:0016491">
    <property type="term" value="F:oxidoreductase activity"/>
    <property type="evidence" value="ECO:0007669"/>
    <property type="project" value="UniProtKB-KW"/>
</dbReference>
<evidence type="ECO:0000313" key="8">
    <source>
        <dbReference type="Proteomes" id="UP000006859"/>
    </source>
</evidence>
<proteinExistence type="inferred from homology"/>
<dbReference type="Proteomes" id="UP000006859">
    <property type="component" value="Chromosome"/>
</dbReference>
<keyword evidence="4" id="KW-0288">FMN</keyword>
<evidence type="ECO:0000313" key="7">
    <source>
        <dbReference type="EMBL" id="ADM97304.1"/>
    </source>
</evidence>
<dbReference type="EMBL" id="CP002038">
    <property type="protein sequence ID" value="ADM97304.1"/>
    <property type="molecule type" value="Genomic_DNA"/>
</dbReference>
<dbReference type="PANTHER" id="PTHR43673">
    <property type="entry name" value="NAD(P)H NITROREDUCTASE YDGI-RELATED"/>
    <property type="match status" value="1"/>
</dbReference>
<dbReference type="Gene3D" id="3.40.109.10">
    <property type="entry name" value="NADH Oxidase"/>
    <property type="match status" value="1"/>
</dbReference>
<dbReference type="STRING" id="198628.Dda3937_01900"/>
<organism evidence="7 8">
    <name type="scientific">Dickeya dadantii (strain 3937)</name>
    <name type="common">Erwinia chrysanthemi (strain 3937)</name>
    <dbReference type="NCBI Taxonomy" id="198628"/>
    <lineage>
        <taxon>Bacteria</taxon>
        <taxon>Pseudomonadati</taxon>
        <taxon>Pseudomonadota</taxon>
        <taxon>Gammaproteobacteria</taxon>
        <taxon>Enterobacterales</taxon>
        <taxon>Pectobacteriaceae</taxon>
        <taxon>Dickeya</taxon>
    </lineage>
</organism>
<dbReference type="InterPro" id="IPR000415">
    <property type="entry name" value="Nitroreductase-like"/>
</dbReference>
<gene>
    <name evidence="7" type="ordered locus">Dda3937_01900</name>
</gene>
<protein>
    <submittedName>
        <fullName evidence="7">Nitroreductase</fullName>
        <ecNumber evidence="7">1.-.-.-</ecNumber>
    </submittedName>
</protein>
<sequence>MSLCLPEKPLPTITLWLVTEQFRLDSRELSPLQEVQMNSTILTQPQSPLHDAQSFSKTVRLRRSYRGFLPTPVPEEILRNVLEDAQHAPSNCNTQPWNVHIVSGNKLTELAKILHEKNNAGAFTPDFTFDMDHFYGVYGERKNAQGKAYYEAMNIAREDKEGRHRAVAYNYSFFNAPHVALLFMPTFGDNVRVAGDIGMYGQTFLLSLAAHGLGGIPQTSLGFFADPIRHFLGIPDNLKLLFGISFGYPDEAAPGNRMRMDRVNISESVTFHN</sequence>
<feature type="domain" description="Nitroreductase" evidence="6">
    <location>
        <begin position="60"/>
        <end position="248"/>
    </location>
</feature>
<dbReference type="KEGG" id="ddd:Dda3937_01900"/>
<keyword evidence="8" id="KW-1185">Reference proteome</keyword>
<dbReference type="SUPFAM" id="SSF55469">
    <property type="entry name" value="FMN-dependent nitroreductase-like"/>
    <property type="match status" value="1"/>
</dbReference>
<dbReference type="HOGENOM" id="CLU_070764_9_0_6"/>
<keyword evidence="5 7" id="KW-0560">Oxidoreductase</keyword>
<dbReference type="AlphaFoldDB" id="E0SCF4"/>
<keyword evidence="3" id="KW-0285">Flavoprotein</keyword>
<evidence type="ECO:0000256" key="5">
    <source>
        <dbReference type="ARBA" id="ARBA00023002"/>
    </source>
</evidence>
<evidence type="ECO:0000256" key="2">
    <source>
        <dbReference type="ARBA" id="ARBA00007118"/>
    </source>
</evidence>
<evidence type="ECO:0000259" key="6">
    <source>
        <dbReference type="Pfam" id="PF00881"/>
    </source>
</evidence>
<reference evidence="7 8" key="1">
    <citation type="journal article" date="2011" name="J. Bacteriol.">
        <title>Genome sequence of the plant-pathogenic bacterium Dickeya dadantii 3937.</title>
        <authorList>
            <person name="Glasner J.D."/>
            <person name="Yang C.H."/>
            <person name="Reverchon S."/>
            <person name="Hugouvieux-Cotte-Pattat N."/>
            <person name="Condemine G."/>
            <person name="Bohin J.P."/>
            <person name="Van Gijsegem F."/>
            <person name="Yang S."/>
            <person name="Franza T."/>
            <person name="Expert D."/>
            <person name="Plunkett G. III"/>
            <person name="San Francisco M.J."/>
            <person name="Charkowski A.O."/>
            <person name="Py B."/>
            <person name="Bell K."/>
            <person name="Rauscher L."/>
            <person name="Rodriguez-Palenzuela P."/>
            <person name="Toussaint A."/>
            <person name="Holeva M.C."/>
            <person name="He S.Y."/>
            <person name="Douet V."/>
            <person name="Boccara M."/>
            <person name="Blanco C."/>
            <person name="Toth I."/>
            <person name="Anderson B.D."/>
            <person name="Biehl B.S."/>
            <person name="Mau B."/>
            <person name="Flynn S.M."/>
            <person name="Barras F."/>
            <person name="Lindeberg M."/>
            <person name="Birch P.R."/>
            <person name="Tsuyumu S."/>
            <person name="Shi X."/>
            <person name="Hibbing M."/>
            <person name="Yap M.N."/>
            <person name="Carpentier M."/>
            <person name="Dassa E."/>
            <person name="Umehara M."/>
            <person name="Kim J.F."/>
            <person name="Rusch M."/>
            <person name="Soni P."/>
            <person name="Mayhew G.F."/>
            <person name="Fouts D.E."/>
            <person name="Gill S.R."/>
            <person name="Blattner F.R."/>
            <person name="Keen N.T."/>
            <person name="Perna N.T."/>
        </authorList>
    </citation>
    <scope>NUCLEOTIDE SEQUENCE [LARGE SCALE GENOMIC DNA]</scope>
    <source>
        <strain evidence="7 8">3937</strain>
    </source>
</reference>
<evidence type="ECO:0000256" key="1">
    <source>
        <dbReference type="ARBA" id="ARBA00001917"/>
    </source>
</evidence>
<comment type="similarity">
    <text evidence="2">Belongs to the nitroreductase family.</text>
</comment>
<dbReference type="EC" id="1.-.-.-" evidence="7"/>
<evidence type="ECO:0000256" key="4">
    <source>
        <dbReference type="ARBA" id="ARBA00022643"/>
    </source>
</evidence>
<name>E0SCF4_DICD3</name>
<accession>E0SCF4</accession>
<dbReference type="InterPro" id="IPR029479">
    <property type="entry name" value="Nitroreductase"/>
</dbReference>
<dbReference type="eggNOG" id="COG0778">
    <property type="taxonomic scope" value="Bacteria"/>
</dbReference>
<dbReference type="Pfam" id="PF00881">
    <property type="entry name" value="Nitroreductase"/>
    <property type="match status" value="1"/>
</dbReference>
<comment type="cofactor">
    <cofactor evidence="1">
        <name>FMN</name>
        <dbReference type="ChEBI" id="CHEBI:58210"/>
    </cofactor>
</comment>
<dbReference type="CDD" id="cd02136">
    <property type="entry name" value="PnbA_NfnB-like"/>
    <property type="match status" value="1"/>
</dbReference>